<gene>
    <name evidence="1" type="ORF">CPY51_13405</name>
</gene>
<reference evidence="1 2" key="1">
    <citation type="journal article" date="2018" name="Sci. Rep.">
        <title>Rhizobium tumorigenes sp. nov., a novel plant tumorigenic bacterium isolated from cane gall tumors on thornless blackberry.</title>
        <authorList>
            <person name="Kuzmanovi N."/>
            <person name="Smalla K."/>
            <person name="Gronow S."/>
            <person name="PuBawska J."/>
        </authorList>
    </citation>
    <scope>NUCLEOTIDE SEQUENCE [LARGE SCALE GENOMIC DNA]</scope>
    <source>
        <strain evidence="1 2">CCBAU 85046</strain>
    </source>
</reference>
<name>A0A2W4EIJ8_9HYPH</name>
<keyword evidence="2" id="KW-1185">Reference proteome</keyword>
<evidence type="ECO:0000313" key="2">
    <source>
        <dbReference type="Proteomes" id="UP000248925"/>
    </source>
</evidence>
<dbReference type="Proteomes" id="UP000248925">
    <property type="component" value="Unassembled WGS sequence"/>
</dbReference>
<proteinExistence type="predicted"/>
<evidence type="ECO:0000313" key="1">
    <source>
        <dbReference type="EMBL" id="PZM13856.1"/>
    </source>
</evidence>
<dbReference type="EMBL" id="PCDP01000035">
    <property type="protein sequence ID" value="PZM13856.1"/>
    <property type="molecule type" value="Genomic_DNA"/>
</dbReference>
<protein>
    <submittedName>
        <fullName evidence="1">Uncharacterized protein</fullName>
    </submittedName>
</protein>
<accession>A0A2W4EIJ8</accession>
<dbReference type="OrthoDB" id="9800707at2"/>
<dbReference type="RefSeq" id="WP_111160707.1">
    <property type="nucleotide sequence ID" value="NZ_PCDP01000035.1"/>
</dbReference>
<organism evidence="1 2">
    <name type="scientific">Rhizobium tubonense</name>
    <dbReference type="NCBI Taxonomy" id="484088"/>
    <lineage>
        <taxon>Bacteria</taxon>
        <taxon>Pseudomonadati</taxon>
        <taxon>Pseudomonadota</taxon>
        <taxon>Alphaproteobacteria</taxon>
        <taxon>Hyphomicrobiales</taxon>
        <taxon>Rhizobiaceae</taxon>
        <taxon>Rhizobium/Agrobacterium group</taxon>
        <taxon>Rhizobium</taxon>
    </lineage>
</organism>
<sequence>MTKLEQIEKTVAELDSAEFEAFSAWFESLQAKRWDSQIEADSTSGKLDRFGEKALADFRNGKTKRL</sequence>
<comment type="caution">
    <text evidence="1">The sequence shown here is derived from an EMBL/GenBank/DDBJ whole genome shotgun (WGS) entry which is preliminary data.</text>
</comment>
<dbReference type="AlphaFoldDB" id="A0A2W4EIJ8"/>